<feature type="binding site" evidence="8">
    <location>
        <begin position="113"/>
        <end position="116"/>
    </location>
    <ligand>
        <name>(6S)-5,6,7,8-tetrahydrofolate</name>
        <dbReference type="ChEBI" id="CHEBI:57453"/>
    </ligand>
</feature>
<dbReference type="Pfam" id="PF02911">
    <property type="entry name" value="Formyl_trans_C"/>
    <property type="match status" value="1"/>
</dbReference>
<evidence type="ECO:0000259" key="9">
    <source>
        <dbReference type="Pfam" id="PF00551"/>
    </source>
</evidence>
<dbReference type="SUPFAM" id="SSF53328">
    <property type="entry name" value="Formyltransferase"/>
    <property type="match status" value="1"/>
</dbReference>
<dbReference type="RefSeq" id="WP_035617570.1">
    <property type="nucleotide sequence ID" value="NZ_ARYK01000006.1"/>
</dbReference>
<gene>
    <name evidence="8" type="primary">fmt</name>
    <name evidence="11" type="ORF">HJO_13156</name>
</gene>
<comment type="catalytic activity">
    <reaction evidence="7 8">
        <text>L-methionyl-tRNA(fMet) + (6R)-10-formyltetrahydrofolate = N-formyl-L-methionyl-tRNA(fMet) + (6S)-5,6,7,8-tetrahydrofolate + H(+)</text>
        <dbReference type="Rhea" id="RHEA:24380"/>
        <dbReference type="Rhea" id="RHEA-COMP:9952"/>
        <dbReference type="Rhea" id="RHEA-COMP:9953"/>
        <dbReference type="ChEBI" id="CHEBI:15378"/>
        <dbReference type="ChEBI" id="CHEBI:57453"/>
        <dbReference type="ChEBI" id="CHEBI:78530"/>
        <dbReference type="ChEBI" id="CHEBI:78844"/>
        <dbReference type="ChEBI" id="CHEBI:195366"/>
        <dbReference type="EC" id="2.1.2.9"/>
    </reaction>
</comment>
<proteinExistence type="inferred from homology"/>
<accession>A0A059FJT8</accession>
<feature type="domain" description="Formyl transferase C-terminal" evidence="10">
    <location>
        <begin position="207"/>
        <end position="308"/>
    </location>
</feature>
<keyword evidence="5 8" id="KW-0808">Transferase</keyword>
<evidence type="ECO:0000256" key="1">
    <source>
        <dbReference type="ARBA" id="ARBA00002606"/>
    </source>
</evidence>
<dbReference type="SUPFAM" id="SSF50486">
    <property type="entry name" value="FMT C-terminal domain-like"/>
    <property type="match status" value="1"/>
</dbReference>
<evidence type="ECO:0000256" key="3">
    <source>
        <dbReference type="ARBA" id="ARBA00012261"/>
    </source>
</evidence>
<dbReference type="GO" id="GO:0004479">
    <property type="term" value="F:methionyl-tRNA formyltransferase activity"/>
    <property type="evidence" value="ECO:0007669"/>
    <property type="project" value="UniProtKB-UniRule"/>
</dbReference>
<dbReference type="EMBL" id="ARYK01000006">
    <property type="protein sequence ID" value="KCZ90801.1"/>
    <property type="molecule type" value="Genomic_DNA"/>
</dbReference>
<dbReference type="PANTHER" id="PTHR11138:SF5">
    <property type="entry name" value="METHIONYL-TRNA FORMYLTRANSFERASE, MITOCHONDRIAL"/>
    <property type="match status" value="1"/>
</dbReference>
<dbReference type="NCBIfam" id="TIGR00460">
    <property type="entry name" value="fmt"/>
    <property type="match status" value="1"/>
</dbReference>
<dbReference type="Gene3D" id="3.40.50.170">
    <property type="entry name" value="Formyl transferase, N-terminal domain"/>
    <property type="match status" value="1"/>
</dbReference>
<dbReference type="PATRIC" id="fig|1280950.3.peg.2639"/>
<evidence type="ECO:0000259" key="10">
    <source>
        <dbReference type="Pfam" id="PF02911"/>
    </source>
</evidence>
<name>A0A059FJT8_9PROT</name>
<evidence type="ECO:0000256" key="8">
    <source>
        <dbReference type="HAMAP-Rule" id="MF_00182"/>
    </source>
</evidence>
<dbReference type="InterPro" id="IPR036477">
    <property type="entry name" value="Formyl_transf_N_sf"/>
</dbReference>
<dbReference type="InterPro" id="IPR044135">
    <property type="entry name" value="Met-tRNA-FMT_C"/>
</dbReference>
<dbReference type="EC" id="2.1.2.9" evidence="3 8"/>
<evidence type="ECO:0000313" key="12">
    <source>
        <dbReference type="Proteomes" id="UP000025171"/>
    </source>
</evidence>
<reference evidence="11 12" key="1">
    <citation type="journal article" date="2014" name="Antonie Van Leeuwenhoek">
        <title>Hyphomonas beringensis sp. nov. and Hyphomonas chukchiensis sp. nov., isolated from surface seawater of the Bering Sea and Chukchi Sea.</title>
        <authorList>
            <person name="Li C."/>
            <person name="Lai Q."/>
            <person name="Li G."/>
            <person name="Dong C."/>
            <person name="Wang J."/>
            <person name="Liao Y."/>
            <person name="Shao Z."/>
        </authorList>
    </citation>
    <scope>NUCLEOTIDE SEQUENCE [LARGE SCALE GENOMIC DNA]</scope>
    <source>
        <strain evidence="11 12">MHS-2</strain>
    </source>
</reference>
<dbReference type="InterPro" id="IPR002376">
    <property type="entry name" value="Formyl_transf_N"/>
</dbReference>
<comment type="function">
    <text evidence="1 8">Attaches a formyl group to the free amino group of methionyl-tRNA(fMet). The formyl group appears to play a dual role in the initiator identity of N-formylmethionyl-tRNA by promoting its recognition by IF2 and preventing the misappropriation of this tRNA by the elongation apparatus.</text>
</comment>
<protein>
    <recommendedName>
        <fullName evidence="4 8">Methionyl-tRNA formyltransferase</fullName>
        <ecNumber evidence="3 8">2.1.2.9</ecNumber>
    </recommendedName>
</protein>
<dbReference type="PANTHER" id="PTHR11138">
    <property type="entry name" value="METHIONYL-TRNA FORMYLTRANSFERASE"/>
    <property type="match status" value="1"/>
</dbReference>
<evidence type="ECO:0000256" key="2">
    <source>
        <dbReference type="ARBA" id="ARBA00010699"/>
    </source>
</evidence>
<evidence type="ECO:0000256" key="5">
    <source>
        <dbReference type="ARBA" id="ARBA00022679"/>
    </source>
</evidence>
<dbReference type="GO" id="GO:0005829">
    <property type="term" value="C:cytosol"/>
    <property type="evidence" value="ECO:0007669"/>
    <property type="project" value="TreeGrafter"/>
</dbReference>
<dbReference type="InterPro" id="IPR005793">
    <property type="entry name" value="Formyl_trans_C"/>
</dbReference>
<dbReference type="InterPro" id="IPR005794">
    <property type="entry name" value="Fmt"/>
</dbReference>
<comment type="similarity">
    <text evidence="2 8">Belongs to the Fmt family.</text>
</comment>
<dbReference type="Gene3D" id="3.10.25.10">
    <property type="entry name" value="Formyl transferase, C-terminal domain"/>
    <property type="match status" value="1"/>
</dbReference>
<dbReference type="InterPro" id="IPR011034">
    <property type="entry name" value="Formyl_transferase-like_C_sf"/>
</dbReference>
<dbReference type="OrthoDB" id="9802815at2"/>
<comment type="caution">
    <text evidence="11">The sequence shown here is derived from an EMBL/GenBank/DDBJ whole genome shotgun (WGS) entry which is preliminary data.</text>
</comment>
<feature type="domain" description="Formyl transferase N-terminal" evidence="9">
    <location>
        <begin position="6"/>
        <end position="181"/>
    </location>
</feature>
<sequence length="318" mass="33009">MTDRLRIAFMGSPQIAVDVLAALVAAGHEIAGVYSQPPRPSGRGKKLTPTPVQAWAEAHGLKVRTPKSLKKAPEQEAFAALGLDAAVVVAYGLILPQAILDAPRLGCLNMHASILPRWRGAAPIQRAIMAGDHETGVDAMLMDAGLDTGPVLMSARTPITLATTAGTLHDRLAELAADLAPVALARWAEGAIAPQAQPEDGITYAHKLSADDQPVDWSKPAAEVDCQIRGLAPFPGAICHWTPDGEDTPVRLKLLMSEVAGPSGGAAPGTVLDDKLLVACGDGGAVRITTLQRPGKGPMTANVFLNGTPIAPGTRLTS</sequence>
<keyword evidence="12" id="KW-1185">Reference proteome</keyword>
<evidence type="ECO:0000256" key="6">
    <source>
        <dbReference type="ARBA" id="ARBA00022917"/>
    </source>
</evidence>
<dbReference type="HAMAP" id="MF_00182">
    <property type="entry name" value="Formyl_trans"/>
    <property type="match status" value="1"/>
</dbReference>
<dbReference type="STRING" id="1280950.HJO_13156"/>
<evidence type="ECO:0000256" key="7">
    <source>
        <dbReference type="ARBA" id="ARBA00048558"/>
    </source>
</evidence>
<organism evidence="11 12">
    <name type="scientific">Hyphomonas johnsonii MHS-2</name>
    <dbReference type="NCBI Taxonomy" id="1280950"/>
    <lineage>
        <taxon>Bacteria</taxon>
        <taxon>Pseudomonadati</taxon>
        <taxon>Pseudomonadota</taxon>
        <taxon>Alphaproteobacteria</taxon>
        <taxon>Hyphomonadales</taxon>
        <taxon>Hyphomonadaceae</taxon>
        <taxon>Hyphomonas</taxon>
    </lineage>
</organism>
<dbReference type="CDD" id="cd08646">
    <property type="entry name" value="FMT_core_Met-tRNA-FMT_N"/>
    <property type="match status" value="1"/>
</dbReference>
<dbReference type="Pfam" id="PF00551">
    <property type="entry name" value="Formyl_trans_N"/>
    <property type="match status" value="1"/>
</dbReference>
<dbReference type="eggNOG" id="COG0223">
    <property type="taxonomic scope" value="Bacteria"/>
</dbReference>
<evidence type="ECO:0000256" key="4">
    <source>
        <dbReference type="ARBA" id="ARBA00016014"/>
    </source>
</evidence>
<evidence type="ECO:0000313" key="11">
    <source>
        <dbReference type="EMBL" id="KCZ90801.1"/>
    </source>
</evidence>
<keyword evidence="6 8" id="KW-0648">Protein biosynthesis</keyword>
<dbReference type="InterPro" id="IPR037022">
    <property type="entry name" value="Formyl_trans_C_sf"/>
</dbReference>
<dbReference type="AlphaFoldDB" id="A0A059FJT8"/>
<dbReference type="InterPro" id="IPR041711">
    <property type="entry name" value="Met-tRNA-FMT_N"/>
</dbReference>
<dbReference type="CDD" id="cd08704">
    <property type="entry name" value="Met_tRNA_FMT_C"/>
    <property type="match status" value="1"/>
</dbReference>
<dbReference type="Proteomes" id="UP000025171">
    <property type="component" value="Unassembled WGS sequence"/>
</dbReference>